<feature type="compositionally biased region" description="Polar residues" evidence="1">
    <location>
        <begin position="326"/>
        <end position="337"/>
    </location>
</feature>
<feature type="region of interest" description="Disordered" evidence="1">
    <location>
        <begin position="223"/>
        <end position="242"/>
    </location>
</feature>
<protein>
    <recommendedName>
        <fullName evidence="2">Transcription regulator Rua1 C-terminal domain-containing protein</fullName>
    </recommendedName>
</protein>
<evidence type="ECO:0000313" key="3">
    <source>
        <dbReference type="EMBL" id="EEQ28071.1"/>
    </source>
</evidence>
<evidence type="ECO:0000259" key="2">
    <source>
        <dbReference type="Pfam" id="PF14616"/>
    </source>
</evidence>
<feature type="compositionally biased region" description="Basic and acidic residues" evidence="1">
    <location>
        <begin position="569"/>
        <end position="579"/>
    </location>
</feature>
<feature type="compositionally biased region" description="Polar residues" evidence="1">
    <location>
        <begin position="545"/>
        <end position="555"/>
    </location>
</feature>
<dbReference type="OrthoDB" id="5595379at2759"/>
<keyword evidence="4" id="KW-1185">Reference proteome</keyword>
<dbReference type="HOGENOM" id="CLU_547420_0_0_1"/>
<dbReference type="Pfam" id="PF14616">
    <property type="entry name" value="Rua1_C"/>
    <property type="match status" value="1"/>
</dbReference>
<feature type="compositionally biased region" description="Polar residues" evidence="1">
    <location>
        <begin position="287"/>
        <end position="307"/>
    </location>
</feature>
<dbReference type="eggNOG" id="ENOG502R0SR">
    <property type="taxonomic scope" value="Eukaryota"/>
</dbReference>
<accession>C5FE37</accession>
<dbReference type="AlphaFoldDB" id="C5FE37"/>
<feature type="compositionally biased region" description="Basic and acidic residues" evidence="1">
    <location>
        <begin position="363"/>
        <end position="375"/>
    </location>
</feature>
<dbReference type="GeneID" id="9223592"/>
<dbReference type="OMA" id="GNANIWE"/>
<feature type="compositionally biased region" description="Low complexity" evidence="1">
    <location>
        <begin position="231"/>
        <end position="240"/>
    </location>
</feature>
<name>C5FE37_ARTOC</name>
<feature type="domain" description="Transcription regulator Rua1 C-terminal" evidence="2">
    <location>
        <begin position="417"/>
        <end position="516"/>
    </location>
</feature>
<organism evidence="3 4">
    <name type="scientific">Arthroderma otae (strain ATCC MYA-4605 / CBS 113480)</name>
    <name type="common">Microsporum canis</name>
    <dbReference type="NCBI Taxonomy" id="554155"/>
    <lineage>
        <taxon>Eukaryota</taxon>
        <taxon>Fungi</taxon>
        <taxon>Dikarya</taxon>
        <taxon>Ascomycota</taxon>
        <taxon>Pezizomycotina</taxon>
        <taxon>Eurotiomycetes</taxon>
        <taxon>Eurotiomycetidae</taxon>
        <taxon>Onygenales</taxon>
        <taxon>Arthrodermataceae</taxon>
        <taxon>Microsporum</taxon>
    </lineage>
</organism>
<dbReference type="VEuPathDB" id="FungiDB:MCYG_00959"/>
<dbReference type="Proteomes" id="UP000002035">
    <property type="component" value="Unassembled WGS sequence"/>
</dbReference>
<reference evidence="4" key="1">
    <citation type="journal article" date="2012" name="MBio">
        <title>Comparative genome analysis of Trichophyton rubrum and related dermatophytes reveals candidate genes involved in infection.</title>
        <authorList>
            <person name="Martinez D.A."/>
            <person name="Oliver B.G."/>
            <person name="Graeser Y."/>
            <person name="Goldberg J.M."/>
            <person name="Li W."/>
            <person name="Martinez-Rossi N.M."/>
            <person name="Monod M."/>
            <person name="Shelest E."/>
            <person name="Barton R.C."/>
            <person name="Birch E."/>
            <person name="Brakhage A.A."/>
            <person name="Chen Z."/>
            <person name="Gurr S.J."/>
            <person name="Heiman D."/>
            <person name="Heitman J."/>
            <person name="Kosti I."/>
            <person name="Rossi A."/>
            <person name="Saif S."/>
            <person name="Samalova M."/>
            <person name="Saunders C.W."/>
            <person name="Shea T."/>
            <person name="Summerbell R.C."/>
            <person name="Xu J."/>
            <person name="Young S."/>
            <person name="Zeng Q."/>
            <person name="Birren B.W."/>
            <person name="Cuomo C.A."/>
            <person name="White T.C."/>
        </authorList>
    </citation>
    <scope>NUCLEOTIDE SEQUENCE [LARGE SCALE GENOMIC DNA]</scope>
    <source>
        <strain evidence="4">ATCC MYA-4605 / CBS 113480</strain>
    </source>
</reference>
<gene>
    <name evidence="3" type="ORF">MCYG_00959</name>
</gene>
<dbReference type="PANTHER" id="PTHR28125:SF3">
    <property type="entry name" value="TRANSCRIPTION REGULATOR RUA1 C-TERMINAL DOMAIN-CONTAINING PROTEIN"/>
    <property type="match status" value="1"/>
</dbReference>
<sequence length="579" mass="63832">MSTGHIEYRGVLQQYTLLFHTYAWFALDFADSARGEYIPSSQALDGHVTRGEGIAAGNEAGMQSSEYPWACGTVPAKQLSYQTRQLYDSIYSLPLMSSPPKYPPLHAYDIHDSDQTSLAQRFDSLHDGMYKDGMMDNHVLLPSMESEFNNRASTEAESLPSWENSPRSTMAQLTVDTAIPTTEPSSSHVSASMGYNDISAYSDIASSTSAFTPCSSLYFSNTPLSPSASPQRQHQQQHQQYSDCLRVEPGPMAATSPGSHGRQLSSYSYDGCGSGWTHGSSSNSTFISQPHVNRSFAGSSPSVQQRNHYPPPAGERAEPKKATKALTASSSNPSASIQDGKPDTVAPSPRTKKTVSRIVPGDNESRDRDDIDHYSDLLNPPDLLEPLRDNQTRPPPEDMFPSDPTMVPREQEPRFEGDMYTPTWVRGQGNRREGWCGICKPGRWLILKNSAYWYDKSFTHGISATTGQAFSPPKQTRRSEGNANIWEGLCENCDSWIGLVSSKKRGTTWFRHAYKCYNNSSKAEGSQKRRRASSESDHGPPSSRPRLSSTATSRKLQPAIPSFAASSKLRHESKATKAP</sequence>
<feature type="region of interest" description="Disordered" evidence="1">
    <location>
        <begin position="521"/>
        <end position="579"/>
    </location>
</feature>
<feature type="region of interest" description="Disordered" evidence="1">
    <location>
        <begin position="287"/>
        <end position="413"/>
    </location>
</feature>
<dbReference type="InterPro" id="IPR028012">
    <property type="entry name" value="Rua1_C"/>
</dbReference>
<proteinExistence type="predicted"/>
<dbReference type="EMBL" id="DS995701">
    <property type="protein sequence ID" value="EEQ28071.1"/>
    <property type="molecule type" value="Genomic_DNA"/>
</dbReference>
<dbReference type="PANTHER" id="PTHR28125">
    <property type="entry name" value="MEIOTIC EXPRESSION UP-REGULATED PROTEIN 26"/>
    <property type="match status" value="1"/>
</dbReference>
<dbReference type="RefSeq" id="XP_002850855.1">
    <property type="nucleotide sequence ID" value="XM_002850809.1"/>
</dbReference>
<evidence type="ECO:0000313" key="4">
    <source>
        <dbReference type="Proteomes" id="UP000002035"/>
    </source>
</evidence>
<evidence type="ECO:0000256" key="1">
    <source>
        <dbReference type="SAM" id="MobiDB-lite"/>
    </source>
</evidence>